<evidence type="ECO:0000313" key="3">
    <source>
        <dbReference type="EMBL" id="KAJ4826598.1"/>
    </source>
</evidence>
<reference evidence="3" key="2">
    <citation type="journal article" date="2023" name="Plants (Basel)">
        <title>Annotation of the Turnera subulata (Passifloraceae) Draft Genome Reveals the S-Locus Evolved after the Divergence of Turneroideae from Passifloroideae in a Stepwise Manner.</title>
        <authorList>
            <person name="Henning P.M."/>
            <person name="Roalson E.H."/>
            <person name="Mir W."/>
            <person name="McCubbin A.G."/>
            <person name="Shore J.S."/>
        </authorList>
    </citation>
    <scope>NUCLEOTIDE SEQUENCE</scope>
    <source>
        <strain evidence="3">F60SS</strain>
    </source>
</reference>
<dbReference type="AlphaFoldDB" id="A0A9Q0F7Y5"/>
<accession>A0A9Q0F7Y5</accession>
<dbReference type="OrthoDB" id="8693905at2759"/>
<comment type="caution">
    <text evidence="3">The sequence shown here is derived from an EMBL/GenBank/DDBJ whole genome shotgun (WGS) entry which is preliminary data.</text>
</comment>
<dbReference type="InterPro" id="IPR011009">
    <property type="entry name" value="Kinase-like_dom_sf"/>
</dbReference>
<feature type="domain" description="Protein kinase" evidence="2">
    <location>
        <begin position="1"/>
        <end position="210"/>
    </location>
</feature>
<reference evidence="3" key="1">
    <citation type="submission" date="2022-02" db="EMBL/GenBank/DDBJ databases">
        <authorList>
            <person name="Henning P.M."/>
            <person name="McCubbin A.G."/>
            <person name="Shore J.S."/>
        </authorList>
    </citation>
    <scope>NUCLEOTIDE SEQUENCE</scope>
    <source>
        <strain evidence="3">F60SS</strain>
        <tissue evidence="3">Leaves</tissue>
    </source>
</reference>
<keyword evidence="4" id="KW-1185">Reference proteome</keyword>
<dbReference type="GO" id="GO:0005737">
    <property type="term" value="C:cytoplasm"/>
    <property type="evidence" value="ECO:0007669"/>
    <property type="project" value="TreeGrafter"/>
</dbReference>
<feature type="region of interest" description="Disordered" evidence="1">
    <location>
        <begin position="1"/>
        <end position="104"/>
    </location>
</feature>
<dbReference type="SUPFAM" id="SSF56112">
    <property type="entry name" value="Protein kinase-like (PK-like)"/>
    <property type="match status" value="1"/>
</dbReference>
<feature type="compositionally biased region" description="Low complexity" evidence="1">
    <location>
        <begin position="9"/>
        <end position="33"/>
    </location>
</feature>
<sequence>MSSLIHQGTSTTPTSSSATTCRTTTARSRSSSSIWTAGRWKGPTSLASPPSPTSPAKSSGASPTSTAARPPRHQALQPPHQLQEERQNRRLRRQPHPLPDHGPLQLLRRHHRLHEPRAVNTNLNHGQYDGYADDIWSLGVSILEFYLGRFPLVVGRQGDWASLMCAICISQPPEAPVAASPDFWHFITCCLQREPARRWTAQQLLGHPFITRNNGQILHQLLPLPRPLS</sequence>
<organism evidence="3 4">
    <name type="scientific">Turnera subulata</name>
    <dbReference type="NCBI Taxonomy" id="218843"/>
    <lineage>
        <taxon>Eukaryota</taxon>
        <taxon>Viridiplantae</taxon>
        <taxon>Streptophyta</taxon>
        <taxon>Embryophyta</taxon>
        <taxon>Tracheophyta</taxon>
        <taxon>Spermatophyta</taxon>
        <taxon>Magnoliopsida</taxon>
        <taxon>eudicotyledons</taxon>
        <taxon>Gunneridae</taxon>
        <taxon>Pentapetalae</taxon>
        <taxon>rosids</taxon>
        <taxon>fabids</taxon>
        <taxon>Malpighiales</taxon>
        <taxon>Passifloraceae</taxon>
        <taxon>Turnera</taxon>
    </lineage>
</organism>
<dbReference type="GO" id="GO:0005524">
    <property type="term" value="F:ATP binding"/>
    <property type="evidence" value="ECO:0007669"/>
    <property type="project" value="InterPro"/>
</dbReference>
<evidence type="ECO:0000256" key="1">
    <source>
        <dbReference type="SAM" id="MobiDB-lite"/>
    </source>
</evidence>
<gene>
    <name evidence="3" type="ORF">Tsubulata_008553</name>
</gene>
<protein>
    <recommendedName>
        <fullName evidence="2">Protein kinase domain-containing protein</fullName>
    </recommendedName>
</protein>
<dbReference type="Proteomes" id="UP001141552">
    <property type="component" value="Unassembled WGS sequence"/>
</dbReference>
<feature type="compositionally biased region" description="Low complexity" evidence="1">
    <location>
        <begin position="43"/>
        <end position="69"/>
    </location>
</feature>
<dbReference type="InterPro" id="IPR000719">
    <property type="entry name" value="Prot_kinase_dom"/>
</dbReference>
<evidence type="ECO:0000259" key="2">
    <source>
        <dbReference type="PROSITE" id="PS50011"/>
    </source>
</evidence>
<dbReference type="Pfam" id="PF00069">
    <property type="entry name" value="Pkinase"/>
    <property type="match status" value="1"/>
</dbReference>
<dbReference type="EMBL" id="JAKUCV010006623">
    <property type="protein sequence ID" value="KAJ4826598.1"/>
    <property type="molecule type" value="Genomic_DNA"/>
</dbReference>
<evidence type="ECO:0000313" key="4">
    <source>
        <dbReference type="Proteomes" id="UP001141552"/>
    </source>
</evidence>
<name>A0A9Q0F7Y5_9ROSI</name>
<proteinExistence type="predicted"/>
<dbReference type="PANTHER" id="PTHR24361">
    <property type="entry name" value="MITOGEN-ACTIVATED KINASE KINASE KINASE"/>
    <property type="match status" value="1"/>
</dbReference>
<dbReference type="PANTHER" id="PTHR24361:SF762">
    <property type="entry name" value="MITOGEN-ACTIVATED PROTEIN KINASE KINASE 5"/>
    <property type="match status" value="1"/>
</dbReference>
<dbReference type="Gene3D" id="1.10.510.10">
    <property type="entry name" value="Transferase(Phosphotransferase) domain 1"/>
    <property type="match status" value="1"/>
</dbReference>
<dbReference type="InterPro" id="IPR053235">
    <property type="entry name" value="Ser_Thr_kinase"/>
</dbReference>
<dbReference type="PROSITE" id="PS50011">
    <property type="entry name" value="PROTEIN_KINASE_DOM"/>
    <property type="match status" value="1"/>
</dbReference>
<dbReference type="GO" id="GO:0004674">
    <property type="term" value="F:protein serine/threonine kinase activity"/>
    <property type="evidence" value="ECO:0007669"/>
    <property type="project" value="TreeGrafter"/>
</dbReference>